<protein>
    <submittedName>
        <fullName evidence="5">Uncharacterized protein</fullName>
    </submittedName>
</protein>
<evidence type="ECO:0000256" key="2">
    <source>
        <dbReference type="ARBA" id="ARBA00022840"/>
    </source>
</evidence>
<reference evidence="5 6" key="1">
    <citation type="submission" date="2019-12" db="EMBL/GenBank/DDBJ databases">
        <title>A genome sequence resource for the geographically widespread anthracnose pathogen Colletotrichum asianum.</title>
        <authorList>
            <person name="Meng Y."/>
        </authorList>
    </citation>
    <scope>NUCLEOTIDE SEQUENCE [LARGE SCALE GENOMIC DNA]</scope>
    <source>
        <strain evidence="5 6">ICMP 18580</strain>
    </source>
</reference>
<dbReference type="Proteomes" id="UP000434172">
    <property type="component" value="Unassembled WGS sequence"/>
</dbReference>
<dbReference type="OrthoDB" id="9972657at2759"/>
<organism evidence="5 6">
    <name type="scientific">Colletotrichum asianum</name>
    <dbReference type="NCBI Taxonomy" id="702518"/>
    <lineage>
        <taxon>Eukaryota</taxon>
        <taxon>Fungi</taxon>
        <taxon>Dikarya</taxon>
        <taxon>Ascomycota</taxon>
        <taxon>Pezizomycotina</taxon>
        <taxon>Sordariomycetes</taxon>
        <taxon>Hypocreomycetidae</taxon>
        <taxon>Glomerellales</taxon>
        <taxon>Glomerellaceae</taxon>
        <taxon>Colletotrichum</taxon>
        <taxon>Colletotrichum gloeosporioides species complex</taxon>
    </lineage>
</organism>
<evidence type="ECO:0000313" key="5">
    <source>
        <dbReference type="EMBL" id="KAF0322892.1"/>
    </source>
</evidence>
<name>A0A8H3WDW8_9PEZI</name>
<dbReference type="AlphaFoldDB" id="A0A8H3WDW8"/>
<feature type="compositionally biased region" description="Basic and acidic residues" evidence="4">
    <location>
        <begin position="696"/>
        <end position="709"/>
    </location>
</feature>
<keyword evidence="1" id="KW-0547">Nucleotide-binding</keyword>
<evidence type="ECO:0000256" key="3">
    <source>
        <dbReference type="ARBA" id="ARBA00025768"/>
    </source>
</evidence>
<dbReference type="PANTHER" id="PTHR12435">
    <property type="match status" value="1"/>
</dbReference>
<dbReference type="GO" id="GO:0005524">
    <property type="term" value="F:ATP binding"/>
    <property type="evidence" value="ECO:0007669"/>
    <property type="project" value="UniProtKB-KW"/>
</dbReference>
<dbReference type="InterPro" id="IPR027417">
    <property type="entry name" value="P-loop_NTPase"/>
</dbReference>
<evidence type="ECO:0000313" key="6">
    <source>
        <dbReference type="Proteomes" id="UP000434172"/>
    </source>
</evidence>
<dbReference type="EMBL" id="WOWK01000057">
    <property type="protein sequence ID" value="KAF0322892.1"/>
    <property type="molecule type" value="Genomic_DNA"/>
</dbReference>
<feature type="compositionally biased region" description="Low complexity" evidence="4">
    <location>
        <begin position="684"/>
        <end position="695"/>
    </location>
</feature>
<feature type="region of interest" description="Disordered" evidence="4">
    <location>
        <begin position="331"/>
        <end position="354"/>
    </location>
</feature>
<proteinExistence type="inferred from homology"/>
<dbReference type="Gene3D" id="3.40.50.300">
    <property type="entry name" value="P-loop containing nucleotide triphosphate hydrolases"/>
    <property type="match status" value="1"/>
</dbReference>
<evidence type="ECO:0000256" key="1">
    <source>
        <dbReference type="ARBA" id="ARBA00022741"/>
    </source>
</evidence>
<dbReference type="InterPro" id="IPR013641">
    <property type="entry name" value="KTI12/PSTK"/>
</dbReference>
<feature type="region of interest" description="Disordered" evidence="4">
    <location>
        <begin position="677"/>
        <end position="717"/>
    </location>
</feature>
<dbReference type="FunFam" id="3.40.50.300:FF:002734">
    <property type="entry name" value="Chromatin associated protein KTI12"/>
    <property type="match status" value="1"/>
</dbReference>
<accession>A0A8H3WDW8</accession>
<gene>
    <name evidence="5" type="ORF">GQ607_009893</name>
</gene>
<evidence type="ECO:0000256" key="4">
    <source>
        <dbReference type="SAM" id="MobiDB-lite"/>
    </source>
</evidence>
<comment type="caution">
    <text evidence="5">The sequence shown here is derived from an EMBL/GenBank/DDBJ whole genome shotgun (WGS) entry which is preliminary data.</text>
</comment>
<keyword evidence="2" id="KW-0067">ATP-binding</keyword>
<dbReference type="SUPFAM" id="SSF52540">
    <property type="entry name" value="P-loop containing nucleoside triphosphate hydrolases"/>
    <property type="match status" value="1"/>
</dbReference>
<keyword evidence="6" id="KW-1185">Reference proteome</keyword>
<dbReference type="Pfam" id="PF08433">
    <property type="entry name" value="KTI12"/>
    <property type="match status" value="1"/>
</dbReference>
<comment type="similarity">
    <text evidence="3">Belongs to the KTI12 family.</text>
</comment>
<sequence>MAVVSSSLTELSAVSSPDSFRTAFQSPPGPDAMDSPIVPAVPRYTLANQLPRELKAHCQIYLEEHLYNGALGLLNSLLTAGSSRQNAAKKAVYVPPVTHLALLNTLIIHPSHTTRAAGPDRLEVGSQTLGYLRNLLAIVGPIHAGFKGAFQFHGGGYGRRNRYHDEEDDEIDGDQIGNKMAGEDSIWHRAQDFWAVVGWAFNCSCVHPNRWRYWKTWLEFMLDVLEADLKERKRMDEEAMGSSQDTDWTNLKGAILVMYVKQKADSNRSGLKMISQALFADGYTSAMSKFPEIFNRETKGLPSEDTKRKRMATLDIENDQFGDYFDDDLVESDDQQSQSEEPPTPRTPSRRAGAFVTPELAESIPLRLRLMDLLSEVSERLPYDFQSHRDYVADLIMHLKAQPLAYFQQFISDMGSHVGRAFEIDFLTTKLDHLLPSRYQDPRKVVPSNGGIIVNAEVMEHCYLPHHANTVDPTDNARLALILENLLHQISPEEIKAAKDKLHTAAESGIEARKWKASGRKVMKTRNASKMPLIIVSGLPTSGKTHRAKQLQAHLAKRIAAAAADSSSSSKQPSYRLHYISDSTLSISRDVYDLDPDKVRAHTRSANASEKDARAAVYGAVKRVLTDRDIVILDGLNYIKGWRYQLHCESKAVRTPSVVLQIGCGVDRARGVNEERLRRREEAAATTSTAAAGSEVEVKADGDDTKGENEEVEEQPYDKENWENLVFRYEEPNPMTRWDSPLFTLIWDDDETQAGKVFDDIWDAIAGTGRKVVKPNQATVQRSRDAGGDYLYVLDRETQDVVKKILEGQGDEDGGEVNIPRGGGGGEDLVVQLPGRKVGLPQLQRLRRAFVGLNRGGIGLESVGNFSSDRMRESFVGYLNDSFEKEG</sequence>